<dbReference type="RefSeq" id="WP_146925006.1">
    <property type="nucleotide sequence ID" value="NZ_BJUY01000041.1"/>
</dbReference>
<dbReference type="InterPro" id="IPR011528">
    <property type="entry name" value="NERD"/>
</dbReference>
<dbReference type="OrthoDB" id="9776650at2"/>
<dbReference type="PROSITE" id="PS50967">
    <property type="entry name" value="HRDC"/>
    <property type="match status" value="1"/>
</dbReference>
<dbReference type="SMART" id="SM00341">
    <property type="entry name" value="HRDC"/>
    <property type="match status" value="1"/>
</dbReference>
<dbReference type="EMBL" id="BJUY01000041">
    <property type="protein sequence ID" value="GEK92203.1"/>
    <property type="molecule type" value="Genomic_DNA"/>
</dbReference>
<dbReference type="InterPro" id="IPR002121">
    <property type="entry name" value="HRDC_dom"/>
</dbReference>
<evidence type="ECO:0000259" key="1">
    <source>
        <dbReference type="PROSITE" id="PS50965"/>
    </source>
</evidence>
<sequence>MGLFNRLSEPVFLKEDSNAEIQLKKLKNLEEALNEKGRKILRQDIKFLEYGIIGEKSLEFELKNSHLPMYILHDIYLELDGTSAQIDYMVFTKKLCFIIECKNLYGNITINNAGDFIRTIQYKGIKKREGIYSPITQNQRHMDLVKKVNSARKTNMLARTLSKVIFNDTYKSVVVLANPKTVLSARYAKKEVKEKVIKADQLINFIKKTNDQSKELNISDKKMLAWAQSYLDLHKDISKDYTSKYEPYKREISESAIPEQSYLPPDNESASQMGLSKQNNRLYSELKNYRLIKSRQEAIKAFYIFSNKQLKALIEKRPKNKKELRLVNGFGAAKVEKYGQDIIQIIEKHATNE</sequence>
<feature type="domain" description="HRDC" evidence="2">
    <location>
        <begin position="276"/>
        <end position="353"/>
    </location>
</feature>
<gene>
    <name evidence="3" type="ORF">AKA01nite_18250</name>
</gene>
<dbReference type="GO" id="GO:0000166">
    <property type="term" value="F:nucleotide binding"/>
    <property type="evidence" value="ECO:0007669"/>
    <property type="project" value="InterPro"/>
</dbReference>
<dbReference type="InterPro" id="IPR044876">
    <property type="entry name" value="HRDC_dom_sf"/>
</dbReference>
<dbReference type="GO" id="GO:0003676">
    <property type="term" value="F:nucleic acid binding"/>
    <property type="evidence" value="ECO:0007669"/>
    <property type="project" value="InterPro"/>
</dbReference>
<evidence type="ECO:0008006" key="5">
    <source>
        <dbReference type="Google" id="ProtNLM"/>
    </source>
</evidence>
<feature type="domain" description="NERD" evidence="1">
    <location>
        <begin position="50"/>
        <end position="168"/>
    </location>
</feature>
<dbReference type="Gene3D" id="1.10.150.80">
    <property type="entry name" value="HRDC domain"/>
    <property type="match status" value="1"/>
</dbReference>
<reference evidence="3 4" key="1">
    <citation type="submission" date="2019-07" db="EMBL/GenBank/DDBJ databases">
        <title>Whole genome shotgun sequence of Alkalibacterium kapii NBRC 103247.</title>
        <authorList>
            <person name="Hosoyama A."/>
            <person name="Uohara A."/>
            <person name="Ohji S."/>
            <person name="Ichikawa N."/>
        </authorList>
    </citation>
    <scope>NUCLEOTIDE SEQUENCE [LARGE SCALE GENOMIC DNA]</scope>
    <source>
        <strain evidence="3 4">NBRC 103247</strain>
    </source>
</reference>
<name>A0A511AY05_9LACT</name>
<organism evidence="3 4">
    <name type="scientific">Alkalibacterium kapii</name>
    <dbReference type="NCBI Taxonomy" id="426704"/>
    <lineage>
        <taxon>Bacteria</taxon>
        <taxon>Bacillati</taxon>
        <taxon>Bacillota</taxon>
        <taxon>Bacilli</taxon>
        <taxon>Lactobacillales</taxon>
        <taxon>Carnobacteriaceae</taxon>
        <taxon>Alkalibacterium</taxon>
    </lineage>
</organism>
<proteinExistence type="predicted"/>
<dbReference type="PROSITE" id="PS50965">
    <property type="entry name" value="NERD"/>
    <property type="match status" value="1"/>
</dbReference>
<dbReference type="SUPFAM" id="SSF47819">
    <property type="entry name" value="HRDC-like"/>
    <property type="match status" value="1"/>
</dbReference>
<dbReference type="AlphaFoldDB" id="A0A511AY05"/>
<evidence type="ECO:0000313" key="3">
    <source>
        <dbReference type="EMBL" id="GEK92203.1"/>
    </source>
</evidence>
<dbReference type="Proteomes" id="UP000321662">
    <property type="component" value="Unassembled WGS sequence"/>
</dbReference>
<keyword evidence="4" id="KW-1185">Reference proteome</keyword>
<evidence type="ECO:0000259" key="2">
    <source>
        <dbReference type="PROSITE" id="PS50967"/>
    </source>
</evidence>
<dbReference type="InterPro" id="IPR010997">
    <property type="entry name" value="HRDC-like_sf"/>
</dbReference>
<evidence type="ECO:0000313" key="4">
    <source>
        <dbReference type="Proteomes" id="UP000321662"/>
    </source>
</evidence>
<protein>
    <recommendedName>
        <fullName evidence="5">HRDC domain-containing protein</fullName>
    </recommendedName>
</protein>
<comment type="caution">
    <text evidence="3">The sequence shown here is derived from an EMBL/GenBank/DDBJ whole genome shotgun (WGS) entry which is preliminary data.</text>
</comment>
<dbReference type="Pfam" id="PF08378">
    <property type="entry name" value="NERD"/>
    <property type="match status" value="1"/>
</dbReference>
<dbReference type="Pfam" id="PF00570">
    <property type="entry name" value="HRDC"/>
    <property type="match status" value="1"/>
</dbReference>
<accession>A0A511AY05</accession>